<dbReference type="InterPro" id="IPR006094">
    <property type="entry name" value="Oxid_FAD_bind_N"/>
</dbReference>
<dbReference type="Gene3D" id="3.30.465.10">
    <property type="match status" value="1"/>
</dbReference>
<comment type="caution">
    <text evidence="7">The sequence shown here is derived from an EMBL/GenBank/DDBJ whole genome shotgun (WGS) entry which is preliminary data.</text>
</comment>
<keyword evidence="3" id="KW-0285">Flavoprotein</keyword>
<evidence type="ECO:0000313" key="7">
    <source>
        <dbReference type="EMBL" id="CAD7696661.1"/>
    </source>
</evidence>
<dbReference type="GO" id="GO:0071949">
    <property type="term" value="F:FAD binding"/>
    <property type="evidence" value="ECO:0007669"/>
    <property type="project" value="InterPro"/>
</dbReference>
<evidence type="ECO:0000256" key="2">
    <source>
        <dbReference type="ARBA" id="ARBA00005466"/>
    </source>
</evidence>
<dbReference type="Gene3D" id="3.30.43.10">
    <property type="entry name" value="Uridine Diphospho-n-acetylenolpyruvylglucosamine Reductase, domain 2"/>
    <property type="match status" value="1"/>
</dbReference>
<dbReference type="InterPro" id="IPR036318">
    <property type="entry name" value="FAD-bd_PCMH-like_sf"/>
</dbReference>
<dbReference type="AlphaFoldDB" id="A0A8S1IPE6"/>
<dbReference type="Pfam" id="PF08031">
    <property type="entry name" value="BBE"/>
    <property type="match status" value="1"/>
</dbReference>
<dbReference type="SUPFAM" id="SSF56176">
    <property type="entry name" value="FAD-binding/transporter-associated domain-like"/>
    <property type="match status" value="1"/>
</dbReference>
<dbReference type="Proteomes" id="UP000708148">
    <property type="component" value="Unassembled WGS sequence"/>
</dbReference>
<comment type="similarity">
    <text evidence="2">Belongs to the oxygen-dependent FAD-linked oxidoreductase family.</text>
</comment>
<dbReference type="Pfam" id="PF01565">
    <property type="entry name" value="FAD_binding_4"/>
    <property type="match status" value="1"/>
</dbReference>
<dbReference type="InterPro" id="IPR016166">
    <property type="entry name" value="FAD-bd_PCMH"/>
</dbReference>
<dbReference type="InterPro" id="IPR016167">
    <property type="entry name" value="FAD-bd_PCMH_sub1"/>
</dbReference>
<reference evidence="7" key="1">
    <citation type="submission" date="2020-12" db="EMBL/GenBank/DDBJ databases">
        <authorList>
            <person name="Iha C."/>
        </authorList>
    </citation>
    <scope>NUCLEOTIDE SEQUENCE</scope>
</reference>
<organism evidence="7 8">
    <name type="scientific">Ostreobium quekettii</name>
    <dbReference type="NCBI Taxonomy" id="121088"/>
    <lineage>
        <taxon>Eukaryota</taxon>
        <taxon>Viridiplantae</taxon>
        <taxon>Chlorophyta</taxon>
        <taxon>core chlorophytes</taxon>
        <taxon>Ulvophyceae</taxon>
        <taxon>TCBD clade</taxon>
        <taxon>Bryopsidales</taxon>
        <taxon>Ostreobineae</taxon>
        <taxon>Ostreobiaceae</taxon>
        <taxon>Ostreobium</taxon>
    </lineage>
</organism>
<dbReference type="PANTHER" id="PTHR42973">
    <property type="entry name" value="BINDING OXIDOREDUCTASE, PUTATIVE (AFU_ORTHOLOGUE AFUA_1G17690)-RELATED"/>
    <property type="match status" value="1"/>
</dbReference>
<sequence>MAASEPLGDHDVPALNLAGDPMTILGSKIAELAGKLRGSVVTPRSPGYDDARRVWNAMLDRRPALIARCTGTADVITAVNFARDEGLLTCVRSGGHSQSGSCMVDGAFVVDLKGMRAVRVDPAARVVWAQPGATLADIDHETDMFDLAVPTGRVSATGIGGLALNGGTGYLGRPFGLTVDNLRSADVVLADGSFVRASADSNPDLFWALRGAGGNFGIVTSFEFDAHPVGEVFGGMVAFPREAGKDLAKLFRNTMRDAPDNLDLSFALITLPDGTPASAIVACYCGPPEEGEALLRPVREWRTPVADLMGRMRFRGIQALFDDMGWSKPTYWKSSMAQEVTDGAIDVLVAQAEKMESPMSMVLIESNGGAVARVGETATSYPNRSARYSLAACARWERSDPEVNARHVGWAKETHELLRPHVQEKVYLGFLSDDGDSRLRDAYGCNYERLEEIKTKYDPANMFRHTANIKPKA</sequence>
<keyword evidence="5" id="KW-0560">Oxidoreductase</keyword>
<proteinExistence type="inferred from homology"/>
<dbReference type="OrthoDB" id="407275at2759"/>
<dbReference type="GO" id="GO:0016491">
    <property type="term" value="F:oxidoreductase activity"/>
    <property type="evidence" value="ECO:0007669"/>
    <property type="project" value="UniProtKB-KW"/>
</dbReference>
<evidence type="ECO:0000256" key="1">
    <source>
        <dbReference type="ARBA" id="ARBA00001974"/>
    </source>
</evidence>
<dbReference type="Gene3D" id="3.40.462.20">
    <property type="match status" value="1"/>
</dbReference>
<evidence type="ECO:0000256" key="5">
    <source>
        <dbReference type="ARBA" id="ARBA00023002"/>
    </source>
</evidence>
<protein>
    <recommendedName>
        <fullName evidence="6">FAD-binding PCMH-type domain-containing protein</fullName>
    </recommendedName>
</protein>
<name>A0A8S1IPE6_9CHLO</name>
<dbReference type="PANTHER" id="PTHR42973:SF39">
    <property type="entry name" value="FAD-BINDING PCMH-TYPE DOMAIN-CONTAINING PROTEIN"/>
    <property type="match status" value="1"/>
</dbReference>
<evidence type="ECO:0000256" key="3">
    <source>
        <dbReference type="ARBA" id="ARBA00022630"/>
    </source>
</evidence>
<feature type="domain" description="FAD-binding PCMH-type" evidence="6">
    <location>
        <begin position="59"/>
        <end position="229"/>
    </location>
</feature>
<dbReference type="InterPro" id="IPR050416">
    <property type="entry name" value="FAD-linked_Oxidoreductase"/>
</dbReference>
<keyword evidence="8" id="KW-1185">Reference proteome</keyword>
<dbReference type="EMBL" id="CAJHUC010000524">
    <property type="protein sequence ID" value="CAD7696661.1"/>
    <property type="molecule type" value="Genomic_DNA"/>
</dbReference>
<evidence type="ECO:0000259" key="6">
    <source>
        <dbReference type="PROSITE" id="PS51387"/>
    </source>
</evidence>
<accession>A0A8S1IPE6</accession>
<dbReference type="InterPro" id="IPR016169">
    <property type="entry name" value="FAD-bd_PCMH_sub2"/>
</dbReference>
<keyword evidence="4" id="KW-0274">FAD</keyword>
<evidence type="ECO:0000256" key="4">
    <source>
        <dbReference type="ARBA" id="ARBA00022827"/>
    </source>
</evidence>
<gene>
    <name evidence="7" type="ORF">OSTQU699_LOCUS2022</name>
</gene>
<dbReference type="InterPro" id="IPR012951">
    <property type="entry name" value="BBE"/>
</dbReference>
<evidence type="ECO:0000313" key="8">
    <source>
        <dbReference type="Proteomes" id="UP000708148"/>
    </source>
</evidence>
<comment type="cofactor">
    <cofactor evidence="1">
        <name>FAD</name>
        <dbReference type="ChEBI" id="CHEBI:57692"/>
    </cofactor>
</comment>
<dbReference type="PROSITE" id="PS51387">
    <property type="entry name" value="FAD_PCMH"/>
    <property type="match status" value="1"/>
</dbReference>